<dbReference type="NCBIfam" id="TIGR00045">
    <property type="entry name" value="glycerate kinase"/>
    <property type="match status" value="1"/>
</dbReference>
<name>A0ABR7IRX4_9CLOT</name>
<dbReference type="PANTHER" id="PTHR21599">
    <property type="entry name" value="GLYCERATE KINASE"/>
    <property type="match status" value="1"/>
</dbReference>
<dbReference type="Pfam" id="PF02595">
    <property type="entry name" value="Gly_kinase"/>
    <property type="match status" value="1"/>
</dbReference>
<dbReference type="PANTHER" id="PTHR21599:SF0">
    <property type="entry name" value="GLYCERATE KINASE"/>
    <property type="match status" value="1"/>
</dbReference>
<evidence type="ECO:0000313" key="6">
    <source>
        <dbReference type="Proteomes" id="UP000649151"/>
    </source>
</evidence>
<dbReference type="EMBL" id="JACOQK010000001">
    <property type="protein sequence ID" value="MBC5787572.1"/>
    <property type="molecule type" value="Genomic_DNA"/>
</dbReference>
<accession>A0ABR7IRX4</accession>
<sequence>MKKCVIAPDSFKGSMTSIEVCQIIKQKVAEFFPGCQTVCLPIADGGEGTVDCFLQAMQGEKIMVPVHGPHMEDITGFYGRFQDTAIIEMAAASGLPLAERHLNPSVTTTYGVGELMLHAIQHGAKQIILGIGGSCTNDAGCGCAAALGAKFYHGAQTFLPTGKNLGQITKIDLSELKSLLNGVSVLTMCDVTNPLYGPNGAAVVYAPQKGATPEMVKLLNEQLIQFDHILQTQLGYSVAALPGAGAAGGFGAGAVAFLQAKLQSGIDTVLELTKFEKQIQFADLVITGEGKLDQQSLQGKVISGIAKRTFPYHIPTVAIVGDIGEDIASIYQMGISAVFSINQVAIPFSESKKRSKQDLARTTENILRFLKVFH</sequence>
<dbReference type="SUPFAM" id="SSF110738">
    <property type="entry name" value="Glycerate kinase I"/>
    <property type="match status" value="1"/>
</dbReference>
<dbReference type="Gene3D" id="3.40.50.10350">
    <property type="entry name" value="Glycerate kinase, domain 1"/>
    <property type="match status" value="1"/>
</dbReference>
<evidence type="ECO:0000256" key="1">
    <source>
        <dbReference type="ARBA" id="ARBA00006284"/>
    </source>
</evidence>
<keyword evidence="3 4" id="KW-0418">Kinase</keyword>
<dbReference type="InterPro" id="IPR018193">
    <property type="entry name" value="Glyc_kinase_flavodox-like_fold"/>
</dbReference>
<evidence type="ECO:0000313" key="5">
    <source>
        <dbReference type="EMBL" id="MBC5787572.1"/>
    </source>
</evidence>
<reference evidence="5 6" key="1">
    <citation type="submission" date="2020-08" db="EMBL/GenBank/DDBJ databases">
        <title>Genome public.</title>
        <authorList>
            <person name="Liu C."/>
            <person name="Sun Q."/>
        </authorList>
    </citation>
    <scope>NUCLEOTIDE SEQUENCE [LARGE SCALE GENOMIC DNA]</scope>
    <source>
        <strain evidence="5 6">NSJ-27</strain>
    </source>
</reference>
<dbReference type="Proteomes" id="UP000649151">
    <property type="component" value="Unassembled WGS sequence"/>
</dbReference>
<evidence type="ECO:0000256" key="3">
    <source>
        <dbReference type="ARBA" id="ARBA00022777"/>
    </source>
</evidence>
<gene>
    <name evidence="5" type="ORF">H8Z77_05985</name>
</gene>
<dbReference type="InterPro" id="IPR004381">
    <property type="entry name" value="Glycerate_kinase"/>
</dbReference>
<keyword evidence="6" id="KW-1185">Reference proteome</keyword>
<protein>
    <submittedName>
        <fullName evidence="5">Glycerate kinase</fullName>
    </submittedName>
</protein>
<evidence type="ECO:0000256" key="4">
    <source>
        <dbReference type="PIRNR" id="PIRNR006078"/>
    </source>
</evidence>
<evidence type="ECO:0000256" key="2">
    <source>
        <dbReference type="ARBA" id="ARBA00022679"/>
    </source>
</evidence>
<dbReference type="Gene3D" id="3.90.1510.10">
    <property type="entry name" value="Glycerate kinase, domain 2"/>
    <property type="match status" value="1"/>
</dbReference>
<dbReference type="GO" id="GO:0016301">
    <property type="term" value="F:kinase activity"/>
    <property type="evidence" value="ECO:0007669"/>
    <property type="project" value="UniProtKB-KW"/>
</dbReference>
<organism evidence="5 6">
    <name type="scientific">Clostridium facile</name>
    <dbReference type="NCBI Taxonomy" id="2763035"/>
    <lineage>
        <taxon>Bacteria</taxon>
        <taxon>Bacillati</taxon>
        <taxon>Bacillota</taxon>
        <taxon>Clostridia</taxon>
        <taxon>Eubacteriales</taxon>
        <taxon>Clostridiaceae</taxon>
        <taxon>Clostridium</taxon>
    </lineage>
</organism>
<keyword evidence="2 4" id="KW-0808">Transferase</keyword>
<dbReference type="InterPro" id="IPR018197">
    <property type="entry name" value="Glycerate_kinase_RE-like"/>
</dbReference>
<dbReference type="InterPro" id="IPR036129">
    <property type="entry name" value="Glycerate_kinase_sf"/>
</dbReference>
<proteinExistence type="inferred from homology"/>
<comment type="caution">
    <text evidence="5">The sequence shown here is derived from an EMBL/GenBank/DDBJ whole genome shotgun (WGS) entry which is preliminary data.</text>
</comment>
<dbReference type="RefSeq" id="WP_186996473.1">
    <property type="nucleotide sequence ID" value="NZ_JACOQK010000001.1"/>
</dbReference>
<comment type="similarity">
    <text evidence="1 4">Belongs to the glycerate kinase type-1 family.</text>
</comment>
<dbReference type="PIRSF" id="PIRSF006078">
    <property type="entry name" value="GlxK"/>
    <property type="match status" value="1"/>
</dbReference>